<dbReference type="SUPFAM" id="SSF49464">
    <property type="entry name" value="Carboxypeptidase regulatory domain-like"/>
    <property type="match status" value="1"/>
</dbReference>
<dbReference type="Pfam" id="PF07715">
    <property type="entry name" value="Plug"/>
    <property type="match status" value="1"/>
</dbReference>
<evidence type="ECO:0000259" key="8">
    <source>
        <dbReference type="Pfam" id="PF07715"/>
    </source>
</evidence>
<evidence type="ECO:0000256" key="7">
    <source>
        <dbReference type="SAM" id="SignalP"/>
    </source>
</evidence>
<accession>A0A7Y9PJI5</accession>
<dbReference type="AlphaFoldDB" id="A0A7Y9PJI5"/>
<dbReference type="Pfam" id="PF25183">
    <property type="entry name" value="OMP_b-brl_4"/>
    <property type="match status" value="1"/>
</dbReference>
<keyword evidence="4" id="KW-0812">Transmembrane</keyword>
<keyword evidence="11" id="KW-1185">Reference proteome</keyword>
<feature type="signal peptide" evidence="7">
    <location>
        <begin position="1"/>
        <end position="29"/>
    </location>
</feature>
<evidence type="ECO:0000259" key="9">
    <source>
        <dbReference type="Pfam" id="PF25183"/>
    </source>
</evidence>
<dbReference type="SUPFAM" id="SSF56935">
    <property type="entry name" value="Porins"/>
    <property type="match status" value="1"/>
</dbReference>
<reference evidence="10 11" key="1">
    <citation type="submission" date="2020-07" db="EMBL/GenBank/DDBJ databases">
        <title>Genomic Encyclopedia of Type Strains, Phase IV (KMG-V): Genome sequencing to study the core and pangenomes of soil and plant-associated prokaryotes.</title>
        <authorList>
            <person name="Whitman W."/>
        </authorList>
    </citation>
    <scope>NUCLEOTIDE SEQUENCE [LARGE SCALE GENOMIC DNA]</scope>
    <source>
        <strain evidence="10 11">X4EP2</strain>
    </source>
</reference>
<feature type="domain" description="TonB-dependent transporter Oar-like beta-barrel" evidence="9">
    <location>
        <begin position="255"/>
        <end position="722"/>
    </location>
</feature>
<dbReference type="InterPro" id="IPR008969">
    <property type="entry name" value="CarboxyPept-like_regulatory"/>
</dbReference>
<organism evidence="10 11">
    <name type="scientific">Granulicella arctica</name>
    <dbReference type="NCBI Taxonomy" id="940613"/>
    <lineage>
        <taxon>Bacteria</taxon>
        <taxon>Pseudomonadati</taxon>
        <taxon>Acidobacteriota</taxon>
        <taxon>Terriglobia</taxon>
        <taxon>Terriglobales</taxon>
        <taxon>Acidobacteriaceae</taxon>
        <taxon>Granulicella</taxon>
    </lineage>
</organism>
<dbReference type="InterPro" id="IPR012910">
    <property type="entry name" value="Plug_dom"/>
</dbReference>
<evidence type="ECO:0000313" key="11">
    <source>
        <dbReference type="Proteomes" id="UP000589520"/>
    </source>
</evidence>
<evidence type="ECO:0000256" key="1">
    <source>
        <dbReference type="ARBA" id="ARBA00004571"/>
    </source>
</evidence>
<dbReference type="Gene3D" id="2.170.130.10">
    <property type="entry name" value="TonB-dependent receptor, plug domain"/>
    <property type="match status" value="1"/>
</dbReference>
<dbReference type="GO" id="GO:0044718">
    <property type="term" value="P:siderophore transmembrane transport"/>
    <property type="evidence" value="ECO:0007669"/>
    <property type="project" value="TreeGrafter"/>
</dbReference>
<keyword evidence="6" id="KW-0998">Cell outer membrane</keyword>
<dbReference type="GO" id="GO:0015344">
    <property type="term" value="F:siderophore uptake transmembrane transporter activity"/>
    <property type="evidence" value="ECO:0007669"/>
    <property type="project" value="TreeGrafter"/>
</dbReference>
<dbReference type="InterPro" id="IPR036942">
    <property type="entry name" value="Beta-barrel_TonB_sf"/>
</dbReference>
<dbReference type="GO" id="GO:0009279">
    <property type="term" value="C:cell outer membrane"/>
    <property type="evidence" value="ECO:0007669"/>
    <property type="project" value="UniProtKB-SubCell"/>
</dbReference>
<protein>
    <submittedName>
        <fullName evidence="10">Outer membrane receptor protein involved in Fe transport</fullName>
    </submittedName>
</protein>
<evidence type="ECO:0000313" key="10">
    <source>
        <dbReference type="EMBL" id="NYF80238.1"/>
    </source>
</evidence>
<sequence>MRDFLPFKVCLSLALCCVFHFLGNPIAFGQATGQISGVVSDSSGSVVPKAVVTITNSETSESRNVLAGADGFYVAPLMNPGIYKIEAGLAGFKTTVRDGIQVTVNGTARVDFSLAVGATRDQVTVTSGQSLIQTDDSTLGIVVDHAKIIDLPLNGRNFTQLGTLIPGVLAPPASLGGSDGNATVGGASPNTTGFSVNGQRNQSNSFELDGADNNDTFNSGFVLRPPPDAIQEFKILTHSYAAEYGRNAGSIVNVVTKEGTNEFHGAAWEFNRNSVMQAKNYFATQKPALNQNQFGATLGAPVIKDRLFAFGFYEGFRNTQGETQTVPVLTALERSGNFGSNTIIDPTTGVAFANNTIPTSRINTIATNLLNTYIPLPNAGGTSYTKSPSTLDDRDQFGIRLDYNVNSKHTLLGRYMYGRQNASDPLAPSNFAPVSNQAHFLLQDSMLSDTWILRSNMVNVARMNDNRISGTPNSMSGINATTLGFQYSASNPVGAGVPFMTVAGFFTAGDNQFDFAQRTNNTISMTDDFTWIFGKHSIKIGGEIDHQSMGIAFINRPNGDFTFTGQYTGNAAADFLLGFPAQFRQASGDPNLNGTAWSYAIYAQDEFRLTSRLTLNYGLRYEVSPPFVDALNHLNAFHTGQQSTINPDAPTGLVFPGDKGVPRGTYSTDYGNVAPRLAATWDPTGKGTTNIRAAWGIFYDTTPGQGNFFQNGTLAAPYQYLTQLDLPLDQQT</sequence>
<feature type="chain" id="PRO_5031391362" evidence="7">
    <location>
        <begin position="30"/>
        <end position="732"/>
    </location>
</feature>
<evidence type="ECO:0000256" key="4">
    <source>
        <dbReference type="ARBA" id="ARBA00022692"/>
    </source>
</evidence>
<name>A0A7Y9PJI5_9BACT</name>
<evidence type="ECO:0000256" key="3">
    <source>
        <dbReference type="ARBA" id="ARBA00022452"/>
    </source>
</evidence>
<dbReference type="InterPro" id="IPR057601">
    <property type="entry name" value="Oar-like_b-barrel"/>
</dbReference>
<evidence type="ECO:0000256" key="6">
    <source>
        <dbReference type="ARBA" id="ARBA00023237"/>
    </source>
</evidence>
<dbReference type="InterPro" id="IPR037066">
    <property type="entry name" value="Plug_dom_sf"/>
</dbReference>
<dbReference type="EMBL" id="JACCCW010000002">
    <property type="protein sequence ID" value="NYF80238.1"/>
    <property type="molecule type" value="Genomic_DNA"/>
</dbReference>
<dbReference type="PANTHER" id="PTHR30069">
    <property type="entry name" value="TONB-DEPENDENT OUTER MEMBRANE RECEPTOR"/>
    <property type="match status" value="1"/>
</dbReference>
<dbReference type="Gene3D" id="2.60.40.1120">
    <property type="entry name" value="Carboxypeptidase-like, regulatory domain"/>
    <property type="match status" value="1"/>
</dbReference>
<gene>
    <name evidence="10" type="ORF">HDF17_002558</name>
</gene>
<keyword evidence="3" id="KW-1134">Transmembrane beta strand</keyword>
<proteinExistence type="predicted"/>
<keyword evidence="10" id="KW-0675">Receptor</keyword>
<dbReference type="PANTHER" id="PTHR30069:SF46">
    <property type="entry name" value="OAR PROTEIN"/>
    <property type="match status" value="1"/>
</dbReference>
<evidence type="ECO:0000256" key="5">
    <source>
        <dbReference type="ARBA" id="ARBA00023136"/>
    </source>
</evidence>
<feature type="domain" description="TonB-dependent receptor plug" evidence="8">
    <location>
        <begin position="154"/>
        <end position="249"/>
    </location>
</feature>
<keyword evidence="2" id="KW-0813">Transport</keyword>
<dbReference type="Proteomes" id="UP000589520">
    <property type="component" value="Unassembled WGS sequence"/>
</dbReference>
<dbReference type="RefSeq" id="WP_179491497.1">
    <property type="nucleotide sequence ID" value="NZ_JACCCW010000002.1"/>
</dbReference>
<dbReference type="InterPro" id="IPR039426">
    <property type="entry name" value="TonB-dep_rcpt-like"/>
</dbReference>
<comment type="subcellular location">
    <subcellularLocation>
        <location evidence="1">Cell outer membrane</location>
        <topology evidence="1">Multi-pass membrane protein</topology>
    </subcellularLocation>
</comment>
<evidence type="ECO:0000256" key="2">
    <source>
        <dbReference type="ARBA" id="ARBA00022448"/>
    </source>
</evidence>
<keyword evidence="5" id="KW-0472">Membrane</keyword>
<keyword evidence="7" id="KW-0732">Signal</keyword>
<comment type="caution">
    <text evidence="10">The sequence shown here is derived from an EMBL/GenBank/DDBJ whole genome shotgun (WGS) entry which is preliminary data.</text>
</comment>
<dbReference type="Gene3D" id="2.40.170.20">
    <property type="entry name" value="TonB-dependent receptor, beta-barrel domain"/>
    <property type="match status" value="1"/>
</dbReference>
<dbReference type="Pfam" id="PF13620">
    <property type="entry name" value="CarboxypepD_reg"/>
    <property type="match status" value="1"/>
</dbReference>